<proteinExistence type="predicted"/>
<dbReference type="RefSeq" id="WP_157090600.1">
    <property type="nucleotide sequence ID" value="NZ_JARMAB010000002.1"/>
</dbReference>
<organism evidence="1 2">
    <name type="scientific">Heyndrickxia acidicola</name>
    <dbReference type="NCBI Taxonomy" id="209389"/>
    <lineage>
        <taxon>Bacteria</taxon>
        <taxon>Bacillati</taxon>
        <taxon>Bacillota</taxon>
        <taxon>Bacilli</taxon>
        <taxon>Bacillales</taxon>
        <taxon>Bacillaceae</taxon>
        <taxon>Heyndrickxia</taxon>
    </lineage>
</organism>
<dbReference type="Proteomes" id="UP001341444">
    <property type="component" value="Unassembled WGS sequence"/>
</dbReference>
<evidence type="ECO:0000313" key="2">
    <source>
        <dbReference type="Proteomes" id="UP001341444"/>
    </source>
</evidence>
<keyword evidence="2" id="KW-1185">Reference proteome</keyword>
<reference evidence="1 2" key="1">
    <citation type="submission" date="2023-03" db="EMBL/GenBank/DDBJ databases">
        <title>Bacillus Genome Sequencing.</title>
        <authorList>
            <person name="Dunlap C."/>
        </authorList>
    </citation>
    <scope>NUCLEOTIDE SEQUENCE [LARGE SCALE GENOMIC DNA]</scope>
    <source>
        <strain evidence="1 2">B-23453</strain>
    </source>
</reference>
<dbReference type="EMBL" id="JARMAB010000002">
    <property type="protein sequence ID" value="MED1201760.1"/>
    <property type="molecule type" value="Genomic_DNA"/>
</dbReference>
<sequence length="56" mass="6454">MHNKTQSVLVALRGNYARYQKSMSVTQEMSIQIGIAQHELGNQLLNQFRQKYQSGE</sequence>
<accession>A0ABU6MAR2</accession>
<dbReference type="Gene3D" id="6.10.140.1570">
    <property type="match status" value="1"/>
</dbReference>
<protein>
    <submittedName>
        <fullName evidence="1">Uncharacterized protein</fullName>
    </submittedName>
</protein>
<evidence type="ECO:0000313" key="1">
    <source>
        <dbReference type="EMBL" id="MED1201760.1"/>
    </source>
</evidence>
<gene>
    <name evidence="1" type="ORF">P4T90_01495</name>
</gene>
<comment type="caution">
    <text evidence="1">The sequence shown here is derived from an EMBL/GenBank/DDBJ whole genome shotgun (WGS) entry which is preliminary data.</text>
</comment>
<name>A0ABU6MAR2_9BACI</name>